<evidence type="ECO:0000256" key="1">
    <source>
        <dbReference type="ARBA" id="ARBA00004477"/>
    </source>
</evidence>
<proteinExistence type="inferred from homology"/>
<gene>
    <name evidence="8" type="ORF">POKL1161_LOCUS376</name>
</gene>
<dbReference type="PANTHER" id="PTHR12906">
    <property type="entry name" value="PROTEIN C20ORF24 RAB5-INTERACTING PROTEIN"/>
    <property type="match status" value="1"/>
</dbReference>
<accession>A0A7S1GHU9</accession>
<protein>
    <recommendedName>
        <fullName evidence="9">ER membrane protein complex subunit 6</fullName>
    </recommendedName>
</protein>
<comment type="similarity">
    <text evidence="2">Belongs to the EMC6 family.</text>
</comment>
<keyword evidence="3 7" id="KW-0812">Transmembrane</keyword>
<reference evidence="8" key="1">
    <citation type="submission" date="2021-01" db="EMBL/GenBank/DDBJ databases">
        <authorList>
            <person name="Corre E."/>
            <person name="Pelletier E."/>
            <person name="Niang G."/>
            <person name="Scheremetjew M."/>
            <person name="Finn R."/>
            <person name="Kale V."/>
            <person name="Holt S."/>
            <person name="Cochrane G."/>
            <person name="Meng A."/>
            <person name="Brown T."/>
            <person name="Cohen L."/>
        </authorList>
    </citation>
    <scope>NUCLEOTIDE SEQUENCE</scope>
    <source>
        <strain evidence="8">CCMP2329</strain>
    </source>
</reference>
<sequence>MASLLGRIISPQSHWTQADLYDAVFTLRIVLAGGLGLIFGLGSIEGLYAFLTFLGLNFMVPNSWFTYQGVDPAKYEDEKQPLTMEGFGQALSFFLLMWVASYSCIREA</sequence>
<dbReference type="Pfam" id="PF07019">
    <property type="entry name" value="EMC6"/>
    <property type="match status" value="1"/>
</dbReference>
<dbReference type="InterPro" id="IPR010742">
    <property type="entry name" value="RCAF1"/>
</dbReference>
<evidence type="ECO:0000256" key="2">
    <source>
        <dbReference type="ARBA" id="ARBA00009436"/>
    </source>
</evidence>
<dbReference type="AlphaFoldDB" id="A0A7S1GHU9"/>
<evidence type="ECO:0000313" key="8">
    <source>
        <dbReference type="EMBL" id="CAD8928023.1"/>
    </source>
</evidence>
<evidence type="ECO:0000256" key="7">
    <source>
        <dbReference type="SAM" id="Phobius"/>
    </source>
</evidence>
<feature type="transmembrane region" description="Helical" evidence="7">
    <location>
        <begin position="47"/>
        <end position="67"/>
    </location>
</feature>
<keyword evidence="5 7" id="KW-1133">Transmembrane helix</keyword>
<feature type="transmembrane region" description="Helical" evidence="7">
    <location>
        <begin position="87"/>
        <end position="105"/>
    </location>
</feature>
<dbReference type="GO" id="GO:0097250">
    <property type="term" value="P:mitochondrial respirasome assembly"/>
    <property type="evidence" value="ECO:0007669"/>
    <property type="project" value="InterPro"/>
</dbReference>
<dbReference type="EMBL" id="HBFV01000553">
    <property type="protein sequence ID" value="CAD8928023.1"/>
    <property type="molecule type" value="Transcribed_RNA"/>
</dbReference>
<keyword evidence="4" id="KW-0256">Endoplasmic reticulum</keyword>
<dbReference type="GO" id="GO:0005789">
    <property type="term" value="C:endoplasmic reticulum membrane"/>
    <property type="evidence" value="ECO:0007669"/>
    <property type="project" value="UniProtKB-SubCell"/>
</dbReference>
<evidence type="ECO:0008006" key="9">
    <source>
        <dbReference type="Google" id="ProtNLM"/>
    </source>
</evidence>
<comment type="subcellular location">
    <subcellularLocation>
        <location evidence="1">Endoplasmic reticulum membrane</location>
        <topology evidence="1">Multi-pass membrane protein</topology>
    </subcellularLocation>
</comment>
<dbReference type="InterPro" id="IPR029008">
    <property type="entry name" value="EMC6-like"/>
</dbReference>
<evidence type="ECO:0000256" key="4">
    <source>
        <dbReference type="ARBA" id="ARBA00022824"/>
    </source>
</evidence>
<evidence type="ECO:0000256" key="5">
    <source>
        <dbReference type="ARBA" id="ARBA00022989"/>
    </source>
</evidence>
<organism evidence="8">
    <name type="scientific">Picochlorum oklahomense</name>
    <dbReference type="NCBI Taxonomy" id="249345"/>
    <lineage>
        <taxon>Eukaryota</taxon>
        <taxon>Viridiplantae</taxon>
        <taxon>Chlorophyta</taxon>
        <taxon>core chlorophytes</taxon>
        <taxon>Trebouxiophyceae</taxon>
        <taxon>Trebouxiophyceae incertae sedis</taxon>
        <taxon>Picochlorum</taxon>
    </lineage>
</organism>
<dbReference type="PANTHER" id="PTHR12906:SF0">
    <property type="entry name" value="GEL COMPLEX SUBUNIT OPTI"/>
    <property type="match status" value="1"/>
</dbReference>
<evidence type="ECO:0000256" key="3">
    <source>
        <dbReference type="ARBA" id="ARBA00022692"/>
    </source>
</evidence>
<keyword evidence="6 7" id="KW-0472">Membrane</keyword>
<feature type="transmembrane region" description="Helical" evidence="7">
    <location>
        <begin position="20"/>
        <end position="40"/>
    </location>
</feature>
<evidence type="ECO:0000256" key="6">
    <source>
        <dbReference type="ARBA" id="ARBA00023136"/>
    </source>
</evidence>
<name>A0A7S1GHU9_9CHLO</name>
<dbReference type="GO" id="GO:0005739">
    <property type="term" value="C:mitochondrion"/>
    <property type="evidence" value="ECO:0007669"/>
    <property type="project" value="GOC"/>
</dbReference>